<gene>
    <name evidence="1" type="ORF">SHKM778_40410</name>
</gene>
<dbReference type="Gene3D" id="3.60.15.10">
    <property type="entry name" value="Ribonuclease Z/Hydroxyacylglutathione hydrolase-like"/>
    <property type="match status" value="1"/>
</dbReference>
<dbReference type="AlphaFoldDB" id="A0AAT9HJF6"/>
<reference evidence="1" key="1">
    <citation type="submission" date="2024-06" db="EMBL/GenBank/DDBJ databases">
        <authorList>
            <consortium name="consrtm"/>
            <person name="Uemura M."/>
            <person name="Terahara T."/>
        </authorList>
    </citation>
    <scope>NUCLEOTIDE SEQUENCE</scope>
    <source>
        <strain evidence="1">KM77-8</strain>
    </source>
</reference>
<dbReference type="EMBL" id="AP035768">
    <property type="protein sequence ID" value="BFO17653.1"/>
    <property type="molecule type" value="Genomic_DNA"/>
</dbReference>
<sequence>MSGHPTSRVRGPQMLTDMFHRERATAVASLDVLAGLDGDLLLPGHGPLHEGSVRDAARLARERAQ</sequence>
<reference evidence="1" key="2">
    <citation type="submission" date="2024-07" db="EMBL/GenBank/DDBJ databases">
        <title>Streptomyces haneummycinica sp. nov., a new antibiotic-producing actinobacterium isolated from marine sediment.</title>
        <authorList>
            <person name="Uemura M."/>
            <person name="Hamada M."/>
            <person name="Hirano S."/>
            <person name="Kobayashi K."/>
            <person name="Ohshiro T."/>
            <person name="Kobayashi T."/>
            <person name="Terahara T."/>
        </authorList>
    </citation>
    <scope>NUCLEOTIDE SEQUENCE</scope>
    <source>
        <strain evidence="1">KM77-8</strain>
    </source>
</reference>
<protein>
    <recommendedName>
        <fullName evidence="2">MBL fold metallo-hydrolase</fullName>
    </recommendedName>
</protein>
<evidence type="ECO:0008006" key="2">
    <source>
        <dbReference type="Google" id="ProtNLM"/>
    </source>
</evidence>
<dbReference type="SUPFAM" id="SSF56281">
    <property type="entry name" value="Metallo-hydrolase/oxidoreductase"/>
    <property type="match status" value="1"/>
</dbReference>
<name>A0AAT9HJF6_9ACTN</name>
<organism evidence="1">
    <name type="scientific">Streptomyces haneummycinicus</name>
    <dbReference type="NCBI Taxonomy" id="3074435"/>
    <lineage>
        <taxon>Bacteria</taxon>
        <taxon>Bacillati</taxon>
        <taxon>Actinomycetota</taxon>
        <taxon>Actinomycetes</taxon>
        <taxon>Kitasatosporales</taxon>
        <taxon>Streptomycetaceae</taxon>
        <taxon>Streptomyces</taxon>
    </lineage>
</organism>
<accession>A0AAT9HJF6</accession>
<evidence type="ECO:0000313" key="1">
    <source>
        <dbReference type="EMBL" id="BFO17653.1"/>
    </source>
</evidence>
<proteinExistence type="predicted"/>
<dbReference type="InterPro" id="IPR036866">
    <property type="entry name" value="RibonucZ/Hydroxyglut_hydro"/>
</dbReference>